<dbReference type="SUPFAM" id="SSF48208">
    <property type="entry name" value="Six-hairpin glycosidases"/>
    <property type="match status" value="2"/>
</dbReference>
<dbReference type="GO" id="GO:0004555">
    <property type="term" value="F:alpha,alpha-trehalase activity"/>
    <property type="evidence" value="ECO:0007669"/>
    <property type="project" value="UniProtKB-EC"/>
</dbReference>
<dbReference type="InterPro" id="IPR001661">
    <property type="entry name" value="Glyco_hydro_37"/>
</dbReference>
<name>A0A0D7AKS1_9AGAR</name>
<evidence type="ECO:0000256" key="2">
    <source>
        <dbReference type="RuleBase" id="RU361180"/>
    </source>
</evidence>
<dbReference type="Proteomes" id="UP000054144">
    <property type="component" value="Unassembled WGS sequence"/>
</dbReference>
<dbReference type="OrthoDB" id="3542292at2759"/>
<dbReference type="PRINTS" id="PR00744">
    <property type="entry name" value="GLHYDRLASE37"/>
</dbReference>
<dbReference type="PANTHER" id="PTHR23403:SF1">
    <property type="entry name" value="TREHALASE"/>
    <property type="match status" value="1"/>
</dbReference>
<feature type="non-terminal residue" evidence="3">
    <location>
        <position position="681"/>
    </location>
</feature>
<reference evidence="3 4" key="1">
    <citation type="journal article" date="2015" name="Fungal Genet. Biol.">
        <title>Evolution of novel wood decay mechanisms in Agaricales revealed by the genome sequences of Fistulina hepatica and Cylindrobasidium torrendii.</title>
        <authorList>
            <person name="Floudas D."/>
            <person name="Held B.W."/>
            <person name="Riley R."/>
            <person name="Nagy L.G."/>
            <person name="Koehler G."/>
            <person name="Ransdell A.S."/>
            <person name="Younus H."/>
            <person name="Chow J."/>
            <person name="Chiniquy J."/>
            <person name="Lipzen A."/>
            <person name="Tritt A."/>
            <person name="Sun H."/>
            <person name="Haridas S."/>
            <person name="LaButti K."/>
            <person name="Ohm R.A."/>
            <person name="Kues U."/>
            <person name="Blanchette R.A."/>
            <person name="Grigoriev I.V."/>
            <person name="Minto R.E."/>
            <person name="Hibbett D.S."/>
        </authorList>
    </citation>
    <scope>NUCLEOTIDE SEQUENCE [LARGE SCALE GENOMIC DNA]</scope>
    <source>
        <strain evidence="3 4">ATCC 64428</strain>
    </source>
</reference>
<evidence type="ECO:0000313" key="3">
    <source>
        <dbReference type="EMBL" id="KIY52470.1"/>
    </source>
</evidence>
<dbReference type="Pfam" id="PF01204">
    <property type="entry name" value="Trehalase"/>
    <property type="match status" value="2"/>
</dbReference>
<dbReference type="EMBL" id="KN881643">
    <property type="protein sequence ID" value="KIY52470.1"/>
    <property type="molecule type" value="Genomic_DNA"/>
</dbReference>
<dbReference type="EC" id="3.2.1.28" evidence="2"/>
<comment type="similarity">
    <text evidence="1 2">Belongs to the glycosyl hydrolase 37 family.</text>
</comment>
<keyword evidence="4" id="KW-1185">Reference proteome</keyword>
<dbReference type="PANTHER" id="PTHR23403">
    <property type="entry name" value="TREHALASE"/>
    <property type="match status" value="1"/>
</dbReference>
<evidence type="ECO:0000256" key="1">
    <source>
        <dbReference type="ARBA" id="ARBA00005615"/>
    </source>
</evidence>
<dbReference type="InterPro" id="IPR012341">
    <property type="entry name" value="6hp_glycosidase-like_sf"/>
</dbReference>
<keyword evidence="2" id="KW-0326">Glycosidase</keyword>
<dbReference type="Gene3D" id="1.50.10.10">
    <property type="match status" value="1"/>
</dbReference>
<comment type="catalytic activity">
    <reaction evidence="2">
        <text>alpha,alpha-trehalose + H2O = alpha-D-glucose + beta-D-glucose</text>
        <dbReference type="Rhea" id="RHEA:32675"/>
        <dbReference type="ChEBI" id="CHEBI:15377"/>
        <dbReference type="ChEBI" id="CHEBI:15903"/>
        <dbReference type="ChEBI" id="CHEBI:16551"/>
        <dbReference type="ChEBI" id="CHEBI:17925"/>
        <dbReference type="EC" id="3.2.1.28"/>
    </reaction>
</comment>
<feature type="non-terminal residue" evidence="3">
    <location>
        <position position="1"/>
    </location>
</feature>
<dbReference type="InterPro" id="IPR008928">
    <property type="entry name" value="6-hairpin_glycosidase_sf"/>
</dbReference>
<evidence type="ECO:0000313" key="4">
    <source>
        <dbReference type="Proteomes" id="UP000054144"/>
    </source>
</evidence>
<organism evidence="3 4">
    <name type="scientific">Fistulina hepatica ATCC 64428</name>
    <dbReference type="NCBI Taxonomy" id="1128425"/>
    <lineage>
        <taxon>Eukaryota</taxon>
        <taxon>Fungi</taxon>
        <taxon>Dikarya</taxon>
        <taxon>Basidiomycota</taxon>
        <taxon>Agaricomycotina</taxon>
        <taxon>Agaricomycetes</taxon>
        <taxon>Agaricomycetidae</taxon>
        <taxon>Agaricales</taxon>
        <taxon>Fistulinaceae</taxon>
        <taxon>Fistulina</taxon>
    </lineage>
</organism>
<proteinExistence type="inferred from homology"/>
<sequence>ISTSVPSPTASLGASLPSQVALPPAQAWCPSQIFCAGALLQTVNVADIYSDPKTFVDKPTDKSATEVLNDFANVTNGTIGEIVTFVDEDFLGEGLELEGVALDDFNESPPFLNNVSDTLVRAFAQKVHTFWTQLVRASNSSAICGEGLTCASSFIPLNHTFIIPGGRFREQYYWDSLWITEGLIQSELYDLVNSTLQNFMDELDKYGFIPNGGRIYYLDRSQPPVFIQMLSLYVNATNDTSIFERALPLAEKELNWWKTNRSIEVTSPSGNTHTMYHYAVNNSAPRPESYLTDYDTANFGTNKLNETQRSALYSELASGAETGWDFTVRWTGGSGSSNLQDLETKNTIPVCLNSLLYRDHVLLAGMYASSNESAAEYYLDAAEELRAGILDLFWNSSKLAFYDFNILTGAQSTIFTAATFYPVWSGIVPSELLASADNAFGYFASLNLVLTRYNGTYPSSFIYSGLQWDAPNTWPPHLYIALKALQVLPDNVTSGALPTPSGNASTFSLVPTGQLDLTETQLPGQPLKDGGNSSRTGAEADINLLNGTVINGGNATDGEGWASTLRRELANRYMTSALCSWHATGGSISGILPRLSDAELNVTNSINNTGNMFEKFSINDVDSSGSGGEYTVQAGFGWTNGVVLWVASNYGEILATPSCPPLLVNTSSDTGSGNGTGSSTG</sequence>
<protein>
    <recommendedName>
        <fullName evidence="2">Trehalase</fullName>
        <ecNumber evidence="2">3.2.1.28</ecNumber>
    </recommendedName>
    <alternativeName>
        <fullName evidence="2">Alpha-trehalose glucohydrolase</fullName>
    </alternativeName>
</protein>
<gene>
    <name evidence="3" type="ORF">FISHEDRAFT_9708</name>
</gene>
<dbReference type="GO" id="GO:0005993">
    <property type="term" value="P:trehalose catabolic process"/>
    <property type="evidence" value="ECO:0007669"/>
    <property type="project" value="TreeGrafter"/>
</dbReference>
<accession>A0A0D7AKS1</accession>
<dbReference type="AlphaFoldDB" id="A0A0D7AKS1"/>
<keyword evidence="2 3" id="KW-0378">Hydrolase</keyword>